<organism evidence="2 3">
    <name type="scientific">Sphingomonas parapaucimobilis NBRC 15100</name>
    <dbReference type="NCBI Taxonomy" id="1219049"/>
    <lineage>
        <taxon>Bacteria</taxon>
        <taxon>Pseudomonadati</taxon>
        <taxon>Pseudomonadota</taxon>
        <taxon>Alphaproteobacteria</taxon>
        <taxon>Sphingomonadales</taxon>
        <taxon>Sphingomonadaceae</taxon>
        <taxon>Sphingomonas</taxon>
    </lineage>
</organism>
<dbReference type="EMBL" id="BBPI01000096">
    <property type="protein sequence ID" value="GAM02649.1"/>
    <property type="molecule type" value="Genomic_DNA"/>
</dbReference>
<accession>A0A0A1WCG7</accession>
<dbReference type="Proteomes" id="UP000032305">
    <property type="component" value="Unassembled WGS sequence"/>
</dbReference>
<evidence type="ECO:0000256" key="1">
    <source>
        <dbReference type="SAM" id="MobiDB-lite"/>
    </source>
</evidence>
<feature type="compositionally biased region" description="Basic and acidic residues" evidence="1">
    <location>
        <begin position="1"/>
        <end position="11"/>
    </location>
</feature>
<sequence length="117" mass="12450">MTVHARIERAPSPRTTSSRRPADRGERLARTLVAHAARAGCAVRLTVAMVEPWCSATFSGSVIVLTLDAMPGPALTRWLAALPEADIPLGRDLIADIAVETEPRGLRVLLCLDAANG</sequence>
<protein>
    <submittedName>
        <fullName evidence="2">Uncharacterized protein</fullName>
    </submittedName>
</protein>
<name>A0A0A1WCG7_9SPHN</name>
<reference evidence="2 3" key="1">
    <citation type="submission" date="2014-11" db="EMBL/GenBank/DDBJ databases">
        <title>Whole genome shotgun sequence of Sphingomonas parapaucimobilis NBRC 15100.</title>
        <authorList>
            <person name="Katano-Makiyama Y."/>
            <person name="Hosoyama A."/>
            <person name="Hashimoto M."/>
            <person name="Hosoyama Y."/>
            <person name="Noguchi M."/>
            <person name="Numata M."/>
            <person name="Tsuchikane K."/>
            <person name="Hirakata S."/>
            <person name="Uohara A."/>
            <person name="Shimodaira J."/>
            <person name="Ohji S."/>
            <person name="Ichikawa N."/>
            <person name="Kimura A."/>
            <person name="Yamazoe A."/>
            <person name="Fujita N."/>
        </authorList>
    </citation>
    <scope>NUCLEOTIDE SEQUENCE [LARGE SCALE GENOMIC DNA]</scope>
    <source>
        <strain evidence="2 3">NBRC 15100</strain>
    </source>
</reference>
<dbReference type="RefSeq" id="WP_052811611.1">
    <property type="nucleotide sequence ID" value="NZ_BBPI01000096.1"/>
</dbReference>
<evidence type="ECO:0000313" key="3">
    <source>
        <dbReference type="Proteomes" id="UP000032305"/>
    </source>
</evidence>
<dbReference type="AlphaFoldDB" id="A0A0A1WCG7"/>
<gene>
    <name evidence="2" type="ORF">SP5_096_00090</name>
</gene>
<dbReference type="OrthoDB" id="7473760at2"/>
<proteinExistence type="predicted"/>
<feature type="region of interest" description="Disordered" evidence="1">
    <location>
        <begin position="1"/>
        <end position="25"/>
    </location>
</feature>
<comment type="caution">
    <text evidence="2">The sequence shown here is derived from an EMBL/GenBank/DDBJ whole genome shotgun (WGS) entry which is preliminary data.</text>
</comment>
<evidence type="ECO:0000313" key="2">
    <source>
        <dbReference type="EMBL" id="GAM02649.1"/>
    </source>
</evidence>
<keyword evidence="3" id="KW-1185">Reference proteome</keyword>